<evidence type="ECO:0000313" key="3">
    <source>
        <dbReference type="Proteomes" id="UP001516400"/>
    </source>
</evidence>
<accession>A0ABD2MSE8</accession>
<dbReference type="SUPFAM" id="SSF56219">
    <property type="entry name" value="DNase I-like"/>
    <property type="match status" value="1"/>
</dbReference>
<keyword evidence="3" id="KW-1185">Reference proteome</keyword>
<feature type="compositionally biased region" description="Basic and acidic residues" evidence="1">
    <location>
        <begin position="1"/>
        <end position="25"/>
    </location>
</feature>
<evidence type="ECO:0000256" key="1">
    <source>
        <dbReference type="SAM" id="MobiDB-lite"/>
    </source>
</evidence>
<evidence type="ECO:0000313" key="2">
    <source>
        <dbReference type="EMBL" id="KAL3269324.1"/>
    </source>
</evidence>
<organism evidence="2 3">
    <name type="scientific">Cryptolaemus montrouzieri</name>
    <dbReference type="NCBI Taxonomy" id="559131"/>
    <lineage>
        <taxon>Eukaryota</taxon>
        <taxon>Metazoa</taxon>
        <taxon>Ecdysozoa</taxon>
        <taxon>Arthropoda</taxon>
        <taxon>Hexapoda</taxon>
        <taxon>Insecta</taxon>
        <taxon>Pterygota</taxon>
        <taxon>Neoptera</taxon>
        <taxon>Endopterygota</taxon>
        <taxon>Coleoptera</taxon>
        <taxon>Polyphaga</taxon>
        <taxon>Cucujiformia</taxon>
        <taxon>Coccinelloidea</taxon>
        <taxon>Coccinellidae</taxon>
        <taxon>Scymninae</taxon>
        <taxon>Scymnini</taxon>
        <taxon>Cryptolaemus</taxon>
    </lineage>
</organism>
<sequence length="103" mass="11968">MTKLAKEMDKSKGEMKIENDEEHLKQTKHKKKENQTIEKKDQIYLGTWNVRTTYVEGTLIRLAEIMTKYEIDILALQETKQLGNFVEEVRITNSLIAVAKIGD</sequence>
<reference evidence="2 3" key="1">
    <citation type="journal article" date="2021" name="BMC Biol.">
        <title>Horizontally acquired antibacterial genes associated with adaptive radiation of ladybird beetles.</title>
        <authorList>
            <person name="Li H.S."/>
            <person name="Tang X.F."/>
            <person name="Huang Y.H."/>
            <person name="Xu Z.Y."/>
            <person name="Chen M.L."/>
            <person name="Du X.Y."/>
            <person name="Qiu B.Y."/>
            <person name="Chen P.T."/>
            <person name="Zhang W."/>
            <person name="Slipinski A."/>
            <person name="Escalona H.E."/>
            <person name="Waterhouse R.M."/>
            <person name="Zwick A."/>
            <person name="Pang H."/>
        </authorList>
    </citation>
    <scope>NUCLEOTIDE SEQUENCE [LARGE SCALE GENOMIC DNA]</scope>
    <source>
        <strain evidence="2">SYSU2018</strain>
    </source>
</reference>
<dbReference type="AlphaFoldDB" id="A0ABD2MSE8"/>
<dbReference type="InterPro" id="IPR036691">
    <property type="entry name" value="Endo/exonu/phosph_ase_sf"/>
</dbReference>
<dbReference type="EMBL" id="JABFTP020000021">
    <property type="protein sequence ID" value="KAL3269324.1"/>
    <property type="molecule type" value="Genomic_DNA"/>
</dbReference>
<feature type="region of interest" description="Disordered" evidence="1">
    <location>
        <begin position="1"/>
        <end position="33"/>
    </location>
</feature>
<dbReference type="Proteomes" id="UP001516400">
    <property type="component" value="Unassembled WGS sequence"/>
</dbReference>
<protein>
    <submittedName>
        <fullName evidence="2">Uncharacterized protein</fullName>
    </submittedName>
</protein>
<comment type="caution">
    <text evidence="2">The sequence shown here is derived from an EMBL/GenBank/DDBJ whole genome shotgun (WGS) entry which is preliminary data.</text>
</comment>
<name>A0ABD2MSE8_9CUCU</name>
<proteinExistence type="predicted"/>
<gene>
    <name evidence="2" type="ORF">HHI36_008396</name>
</gene>
<dbReference type="Gene3D" id="3.60.10.10">
    <property type="entry name" value="Endonuclease/exonuclease/phosphatase"/>
    <property type="match status" value="1"/>
</dbReference>